<sequence length="63" mass="7061">MLRKLIDLLAGRRPAELSDALARHQRAVDRSVAESEHAAAIVRDVTLNTRSAIEAVNHSWDMR</sequence>
<evidence type="ECO:0000313" key="1">
    <source>
        <dbReference type="EMBL" id="GLK86702.1"/>
    </source>
</evidence>
<reference evidence="1" key="1">
    <citation type="journal article" date="2014" name="Int. J. Syst. Evol. Microbiol.">
        <title>Complete genome sequence of Corynebacterium casei LMG S-19264T (=DSM 44701T), isolated from a smear-ripened cheese.</title>
        <authorList>
            <consortium name="US DOE Joint Genome Institute (JGI-PGF)"/>
            <person name="Walter F."/>
            <person name="Albersmeier A."/>
            <person name="Kalinowski J."/>
            <person name="Ruckert C."/>
        </authorList>
    </citation>
    <scope>NUCLEOTIDE SEQUENCE</scope>
    <source>
        <strain evidence="1">VKM B-2789</strain>
    </source>
</reference>
<comment type="caution">
    <text evidence="1">The sequence shown here is derived from an EMBL/GenBank/DDBJ whole genome shotgun (WGS) entry which is preliminary data.</text>
</comment>
<proteinExistence type="predicted"/>
<accession>A0A9W6K0T8</accession>
<evidence type="ECO:0000313" key="2">
    <source>
        <dbReference type="Proteomes" id="UP001143330"/>
    </source>
</evidence>
<organism evidence="1 2">
    <name type="scientific">Ancylobacter defluvii</name>
    <dbReference type="NCBI Taxonomy" id="1282440"/>
    <lineage>
        <taxon>Bacteria</taxon>
        <taxon>Pseudomonadati</taxon>
        <taxon>Pseudomonadota</taxon>
        <taxon>Alphaproteobacteria</taxon>
        <taxon>Hyphomicrobiales</taxon>
        <taxon>Xanthobacteraceae</taxon>
        <taxon>Ancylobacter</taxon>
    </lineage>
</organism>
<dbReference type="Proteomes" id="UP001143330">
    <property type="component" value="Unassembled WGS sequence"/>
</dbReference>
<gene>
    <name evidence="1" type="ORF">GCM10017653_47720</name>
</gene>
<dbReference type="EMBL" id="BSFM01000021">
    <property type="protein sequence ID" value="GLK86702.1"/>
    <property type="molecule type" value="Genomic_DNA"/>
</dbReference>
<dbReference type="RefSeq" id="WP_213363734.1">
    <property type="nucleotide sequence ID" value="NZ_BSFM01000021.1"/>
</dbReference>
<dbReference type="AlphaFoldDB" id="A0A9W6K0T8"/>
<protein>
    <submittedName>
        <fullName evidence="1">Uncharacterized protein</fullName>
    </submittedName>
</protein>
<keyword evidence="2" id="KW-1185">Reference proteome</keyword>
<name>A0A9W6K0T8_9HYPH</name>
<reference evidence="1" key="2">
    <citation type="submission" date="2023-01" db="EMBL/GenBank/DDBJ databases">
        <authorList>
            <person name="Sun Q."/>
            <person name="Evtushenko L."/>
        </authorList>
    </citation>
    <scope>NUCLEOTIDE SEQUENCE</scope>
    <source>
        <strain evidence="1">VKM B-2789</strain>
    </source>
</reference>